<feature type="coiled-coil region" evidence="4">
    <location>
        <begin position="470"/>
        <end position="497"/>
    </location>
</feature>
<comment type="similarity">
    <text evidence="3">Belongs to the NPH3 family.</text>
</comment>
<comment type="caution">
    <text evidence="7">The sequence shown here is derived from an EMBL/GenBank/DDBJ whole genome shotgun (WGS) entry which is preliminary data.</text>
</comment>
<keyword evidence="2" id="KW-0833">Ubl conjugation pathway</keyword>
<dbReference type="Proteomes" id="UP001318860">
    <property type="component" value="Unassembled WGS sequence"/>
</dbReference>
<dbReference type="Gene3D" id="3.30.710.10">
    <property type="entry name" value="Potassium Channel Kv1.1, Chain A"/>
    <property type="match status" value="1"/>
</dbReference>
<evidence type="ECO:0008006" key="9">
    <source>
        <dbReference type="Google" id="ProtNLM"/>
    </source>
</evidence>
<evidence type="ECO:0000313" key="8">
    <source>
        <dbReference type="Proteomes" id="UP001318860"/>
    </source>
</evidence>
<sequence length="552" mass="62329">MCTTGLPSDVCIIVEEISFHLHKFPLSSRSQLLEKLIQGASISQTGEEEKKCALSLYDIPGGAKCFLLIAKFCYGVKIEITAADVVSLRCAAEYLQMTEDYGEGNLISQTVNFFDEVLESWLDTVKALQTCEAVLPLSEELHIISRCIDSLATKACSDPTLFNALWNGIHSTAKTGPQTEDWWYDDVAILKLPLFKRLILAVGSKGMMVERIAGAVMFYAKRYLPLNGRQSRNLKSAVPVLSDEDQRALIEEIITLLPNQKGAMPTNFLLRILRTSMILHASSSCREILERRIGAQLDQAVLQDLLIPNTGYSVETLYDIDCVQRIVNHFMFVDQEDGDSDFGESQLVEGSHSFTPITTVANLLDDYLAEVAPDVNLKFEKFVLLAAAIPDYARPFIANSIFFLPQAHPWLTDSEREQLCRLMNCQKFSLEASTHAAQNERLPLRVIVQVLFFEQLRLRTSVAGGQIITFDDMRERMYELEKECKNMKHDMEKLVKTKRISWNNFYKRFGMKFGAKSFDLKSVLLACNGDALQPSRKAVLNRKHDPQIKLVD</sequence>
<dbReference type="SMART" id="SM00225">
    <property type="entry name" value="BTB"/>
    <property type="match status" value="1"/>
</dbReference>
<evidence type="ECO:0000313" key="7">
    <source>
        <dbReference type="EMBL" id="KAK6136175.1"/>
    </source>
</evidence>
<evidence type="ECO:0000256" key="4">
    <source>
        <dbReference type="SAM" id="Coils"/>
    </source>
</evidence>
<dbReference type="Pfam" id="PF03000">
    <property type="entry name" value="NPH3"/>
    <property type="match status" value="1"/>
</dbReference>
<evidence type="ECO:0000259" key="5">
    <source>
        <dbReference type="PROSITE" id="PS50097"/>
    </source>
</evidence>
<feature type="domain" description="NPH3" evidence="6">
    <location>
        <begin position="181"/>
        <end position="457"/>
    </location>
</feature>
<dbReference type="InterPro" id="IPR011333">
    <property type="entry name" value="SKP1/BTB/POZ_sf"/>
</dbReference>
<reference evidence="7 8" key="1">
    <citation type="journal article" date="2021" name="Comput. Struct. Biotechnol. J.">
        <title>De novo genome assembly of the potent medicinal plant Rehmannia glutinosa using nanopore technology.</title>
        <authorList>
            <person name="Ma L."/>
            <person name="Dong C."/>
            <person name="Song C."/>
            <person name="Wang X."/>
            <person name="Zheng X."/>
            <person name="Niu Y."/>
            <person name="Chen S."/>
            <person name="Feng W."/>
        </authorList>
    </citation>
    <scope>NUCLEOTIDE SEQUENCE [LARGE SCALE GENOMIC DNA]</scope>
    <source>
        <strain evidence="7">DH-2019</strain>
    </source>
</reference>
<dbReference type="PROSITE" id="PS51649">
    <property type="entry name" value="NPH3"/>
    <property type="match status" value="1"/>
</dbReference>
<accession>A0ABR0VLS3</accession>
<dbReference type="PANTHER" id="PTHR32370">
    <property type="entry name" value="OS12G0117600 PROTEIN"/>
    <property type="match status" value="1"/>
</dbReference>
<proteinExistence type="inferred from homology"/>
<evidence type="ECO:0000259" key="6">
    <source>
        <dbReference type="PROSITE" id="PS51649"/>
    </source>
</evidence>
<keyword evidence="4" id="KW-0175">Coiled coil</keyword>
<dbReference type="EMBL" id="JABTTQ020001050">
    <property type="protein sequence ID" value="KAK6136175.1"/>
    <property type="molecule type" value="Genomic_DNA"/>
</dbReference>
<evidence type="ECO:0000256" key="3">
    <source>
        <dbReference type="PROSITE-ProRule" id="PRU00982"/>
    </source>
</evidence>
<keyword evidence="8" id="KW-1185">Reference proteome</keyword>
<evidence type="ECO:0000256" key="1">
    <source>
        <dbReference type="ARBA" id="ARBA00004906"/>
    </source>
</evidence>
<dbReference type="Pfam" id="PF00651">
    <property type="entry name" value="BTB"/>
    <property type="match status" value="1"/>
</dbReference>
<dbReference type="InterPro" id="IPR000210">
    <property type="entry name" value="BTB/POZ_dom"/>
</dbReference>
<comment type="pathway">
    <text evidence="1">Protein modification; protein ubiquitination.</text>
</comment>
<dbReference type="SUPFAM" id="SSF54695">
    <property type="entry name" value="POZ domain"/>
    <property type="match status" value="1"/>
</dbReference>
<name>A0ABR0VLS3_REHGL</name>
<dbReference type="InterPro" id="IPR043454">
    <property type="entry name" value="NPH3/RPT2-like"/>
</dbReference>
<protein>
    <recommendedName>
        <fullName evidence="9">BTB/POZ domain-containing protein</fullName>
    </recommendedName>
</protein>
<organism evidence="7 8">
    <name type="scientific">Rehmannia glutinosa</name>
    <name type="common">Chinese foxglove</name>
    <dbReference type="NCBI Taxonomy" id="99300"/>
    <lineage>
        <taxon>Eukaryota</taxon>
        <taxon>Viridiplantae</taxon>
        <taxon>Streptophyta</taxon>
        <taxon>Embryophyta</taxon>
        <taxon>Tracheophyta</taxon>
        <taxon>Spermatophyta</taxon>
        <taxon>Magnoliopsida</taxon>
        <taxon>eudicotyledons</taxon>
        <taxon>Gunneridae</taxon>
        <taxon>Pentapetalae</taxon>
        <taxon>asterids</taxon>
        <taxon>lamiids</taxon>
        <taxon>Lamiales</taxon>
        <taxon>Orobanchaceae</taxon>
        <taxon>Rehmannieae</taxon>
        <taxon>Rehmannia</taxon>
    </lineage>
</organism>
<feature type="domain" description="BTB" evidence="5">
    <location>
        <begin position="8"/>
        <end position="82"/>
    </location>
</feature>
<dbReference type="PROSITE" id="PS50097">
    <property type="entry name" value="BTB"/>
    <property type="match status" value="1"/>
</dbReference>
<evidence type="ECO:0000256" key="2">
    <source>
        <dbReference type="ARBA" id="ARBA00022786"/>
    </source>
</evidence>
<dbReference type="InterPro" id="IPR027356">
    <property type="entry name" value="NPH3_dom"/>
</dbReference>
<gene>
    <name evidence="7" type="ORF">DH2020_030066</name>
</gene>